<accession>A0A914XPP6</accession>
<reference evidence="2" key="1">
    <citation type="submission" date="2022-11" db="UniProtKB">
        <authorList>
            <consortium name="WormBaseParasite"/>
        </authorList>
    </citation>
    <scope>IDENTIFICATION</scope>
</reference>
<dbReference type="Proteomes" id="UP000887566">
    <property type="component" value="Unplaced"/>
</dbReference>
<evidence type="ECO:0000313" key="2">
    <source>
        <dbReference type="WBParaSite" id="PSAMB.scaffold9size141757.g272.t1"/>
    </source>
</evidence>
<organism evidence="1 2">
    <name type="scientific">Plectus sambesii</name>
    <dbReference type="NCBI Taxonomy" id="2011161"/>
    <lineage>
        <taxon>Eukaryota</taxon>
        <taxon>Metazoa</taxon>
        <taxon>Ecdysozoa</taxon>
        <taxon>Nematoda</taxon>
        <taxon>Chromadorea</taxon>
        <taxon>Plectida</taxon>
        <taxon>Plectina</taxon>
        <taxon>Plectoidea</taxon>
        <taxon>Plectidae</taxon>
        <taxon>Plectus</taxon>
    </lineage>
</organism>
<evidence type="ECO:0000313" key="1">
    <source>
        <dbReference type="Proteomes" id="UP000887566"/>
    </source>
</evidence>
<sequence length="133" mass="14975">MFQRVPAAVRTFPTSGNKKSDFSGKWLRYSFACTRWQGLGQPTKLIRAMMDAQGDKVPSAKQLKDAVSKLKRKISTPAILMNTDFGLLRYWYEGAALGSVSTNNGLESLYGHIKRFGTLRKRMPIGSFVKEMH</sequence>
<name>A0A914XPP6_9BILA</name>
<keyword evidence="1" id="KW-1185">Reference proteome</keyword>
<dbReference type="WBParaSite" id="PSAMB.scaffold9size141757.g272.t1">
    <property type="protein sequence ID" value="PSAMB.scaffold9size141757.g272.t1"/>
    <property type="gene ID" value="PSAMB.scaffold9size141757.g272"/>
</dbReference>
<protein>
    <submittedName>
        <fullName evidence="2">Uncharacterized protein</fullName>
    </submittedName>
</protein>
<proteinExistence type="predicted"/>
<dbReference type="AlphaFoldDB" id="A0A914XPP6"/>